<dbReference type="GeneID" id="13393232"/>
<protein>
    <submittedName>
        <fullName evidence="2">META domain containing protein, putative</fullName>
    </submittedName>
    <submittedName>
        <fullName evidence="4">META domain family protein</fullName>
    </submittedName>
</protein>
<reference evidence="4" key="5">
    <citation type="submission" date="2019-02" db="EMBL/GenBank/DDBJ databases">
        <title>FDA dAtabase for Regulatory Grade micrObial Sequences (FDA-ARGOS): Supporting development and validation of Infectious Disease Dx tests.</title>
        <authorList>
            <person name="Duncan R."/>
            <person name="Fisher C."/>
            <person name="Tallon L.J."/>
            <person name="Sadzewicz L."/>
            <person name="Sengamalay N."/>
            <person name="Ott S."/>
            <person name="Godinez A."/>
            <person name="Nagaraj S."/>
            <person name="Nadendla S."/>
            <person name="Sichtig H."/>
        </authorList>
    </citation>
    <scope>NUCLEOTIDE SEQUENCE</scope>
    <source>
        <strain evidence="4">FDAARGOS_361</strain>
    </source>
</reference>
<reference evidence="2 6" key="4">
    <citation type="journal article" date="2018" name="Sci. Rep.">
        <title>A complete Leishmania donovani reference genome identifies novel genetic variations associated with virulence.</title>
        <authorList>
            <person name="Lypaczewski P."/>
            <person name="Hoshizaki J."/>
            <person name="Zhang W.-W."/>
            <person name="McCall L.-I."/>
            <person name="Torcivia-Rodriguez J."/>
            <person name="Simonyan V."/>
            <person name="Kaur A."/>
            <person name="Dewar K."/>
            <person name="Matlashewski G."/>
        </authorList>
    </citation>
    <scope>NUCLEOTIDE SEQUENCE [LARGE SCALE GENOMIC DNA]</scope>
    <source>
        <strain evidence="2 6">LdCL</strain>
    </source>
</reference>
<reference evidence="3 5" key="1">
    <citation type="journal article" date="2011" name="Genome Res.">
        <title>Whole genome sequencing of multiple Leishmania donovani clinical isolates provides insights into population structure and mechanisms of drug resistance.</title>
        <authorList>
            <person name="Downing T."/>
            <person name="Imamura H."/>
            <person name="Decuypere S."/>
            <person name="Clark T.G."/>
            <person name="Coombs G.H."/>
            <person name="Cotton J.A."/>
            <person name="Hilley J.D."/>
            <person name="de Doncker S."/>
            <person name="Maes I."/>
            <person name="Mottram J.C."/>
            <person name="Quail M.A."/>
            <person name="Rijal S."/>
            <person name="Sanders M."/>
            <person name="Schonian G."/>
            <person name="Stark O."/>
            <person name="Sundar S."/>
            <person name="Vanaerschot M."/>
            <person name="Hertz-Fowler C."/>
            <person name="Dujardin J.C."/>
            <person name="Berriman M."/>
        </authorList>
    </citation>
    <scope>NUCLEOTIDE SEQUENCE [LARGE SCALE GENOMIC DNA]</scope>
    <source>
        <strain evidence="3 5">BPK282A1</strain>
    </source>
</reference>
<dbReference type="Proteomes" id="UP000008980">
    <property type="component" value="Chromosome 17"/>
</dbReference>
<dbReference type="AlphaFoldDB" id="A0A3S5H712"/>
<dbReference type="RefSeq" id="XP_003859953.1">
    <property type="nucleotide sequence ID" value="XM_003859905.1"/>
</dbReference>
<proteinExistence type="predicted"/>
<sequence>MEMKNLLGKHKVVLVNGRPAPAGVTVEFKAGENSGSVHMHARVANIMNGQLRLENRKLSGALVSTMMLGSDDLMNIENALSQGFMEGMTYTVKDGGKLTLQSKTHIIKLVPA</sequence>
<keyword evidence="6" id="KW-1185">Reference proteome</keyword>
<organism evidence="2 6">
    <name type="scientific">Leishmania donovani</name>
    <dbReference type="NCBI Taxonomy" id="5661"/>
    <lineage>
        <taxon>Eukaryota</taxon>
        <taxon>Discoba</taxon>
        <taxon>Euglenozoa</taxon>
        <taxon>Kinetoplastea</taxon>
        <taxon>Metakinetoplastina</taxon>
        <taxon>Trypanosomatida</taxon>
        <taxon>Trypanosomatidae</taxon>
        <taxon>Leishmaniinae</taxon>
        <taxon>Leishmania</taxon>
    </lineage>
</organism>
<dbReference type="KEGG" id="ldo:LDBPK_170990"/>
<dbReference type="Proteomes" id="UP000274082">
    <property type="component" value="Chromosome 17"/>
</dbReference>
<dbReference type="Proteomes" id="UP000318447">
    <property type="component" value="Unassembled WGS sequence"/>
</dbReference>
<evidence type="ECO:0000259" key="1">
    <source>
        <dbReference type="Pfam" id="PF03724"/>
    </source>
</evidence>
<accession>E9BDC0</accession>
<reference evidence="7" key="6">
    <citation type="submission" date="2019-02" db="EMBL/GenBank/DDBJ databases">
        <title>FDA dAtabase for Regulatory Grade micrObial Sequences (FDA-ARGOS): Supporting development and validation of Infectious Disease Dx tests.</title>
        <authorList>
            <person name="Duncan R."/>
            <person name="Fisher C."/>
            <person name="Tallon L."/>
            <person name="Sadzewicz L."/>
            <person name="Sengamalay N."/>
            <person name="Ott S."/>
            <person name="Godinez A."/>
            <person name="Nagaraj S."/>
            <person name="Vavikolanu K."/>
            <person name="Nadendla S."/>
            <person name="Aluvathingal J."/>
            <person name="Sichtig H."/>
        </authorList>
    </citation>
    <scope>NUCLEOTIDE SEQUENCE [LARGE SCALE GENOMIC DNA]</scope>
    <source>
        <strain evidence="7">FDAARGOS_361</strain>
    </source>
</reference>
<dbReference type="EMBL" id="FR799604">
    <property type="protein sequence ID" value="CBZ33246.1"/>
    <property type="molecule type" value="Genomic_DNA"/>
</dbReference>
<dbReference type="EMBL" id="RHLC01000030">
    <property type="protein sequence ID" value="TPP51724.1"/>
    <property type="molecule type" value="Genomic_DNA"/>
</dbReference>
<evidence type="ECO:0000313" key="5">
    <source>
        <dbReference type="Proteomes" id="UP000008980"/>
    </source>
</evidence>
<name>A0A3S5H712_LEIDO</name>
<evidence type="ECO:0000313" key="6">
    <source>
        <dbReference type="Proteomes" id="UP000274082"/>
    </source>
</evidence>
<dbReference type="OMA" id="MMLGSDD"/>
<dbReference type="Pfam" id="PF03724">
    <property type="entry name" value="META"/>
    <property type="match status" value="1"/>
</dbReference>
<accession>A0A3S5H712</accession>
<evidence type="ECO:0000313" key="7">
    <source>
        <dbReference type="Proteomes" id="UP000318447"/>
    </source>
</evidence>
<evidence type="ECO:0000313" key="4">
    <source>
        <dbReference type="EMBL" id="TPP51724.1"/>
    </source>
</evidence>
<dbReference type="Gene3D" id="2.40.128.270">
    <property type="match status" value="1"/>
</dbReference>
<dbReference type="VEuPathDB" id="TriTrypDB:LDHU3_17.1420"/>
<evidence type="ECO:0000313" key="2">
    <source>
        <dbReference type="EMBL" id="AYU77861.1"/>
    </source>
</evidence>
<dbReference type="VEuPathDB" id="TriTrypDB:LdCL_170015900"/>
<reference evidence="3" key="2">
    <citation type="submission" date="2011-01" db="EMBL/GenBank/DDBJ databases">
        <authorList>
            <person name="Zhao B.P."/>
            <person name="Ren Z.A."/>
            <person name="Li C.D."/>
        </authorList>
    </citation>
    <scope>NUCLEOTIDE SEQUENCE</scope>
    <source>
        <strain evidence="3">BPK282A1</strain>
    </source>
</reference>
<dbReference type="VEuPathDB" id="TriTrypDB:LdBPK_170990.1"/>
<feature type="domain" description="DUF306" evidence="1">
    <location>
        <begin position="10"/>
        <end position="105"/>
    </location>
</feature>
<gene>
    <name evidence="4" type="ORF">CGC21_4115</name>
    <name evidence="3" type="ORF">LDBPK_170990</name>
    <name evidence="2" type="ORF">LdCL_170015900</name>
</gene>
<reference evidence="5" key="3">
    <citation type="submission" date="2011-02" db="EMBL/GenBank/DDBJ databases">
        <title>Whole genome sequencing of Leishmania donovani clinical lines reveals dynamic variation related to drug resistance.</title>
        <authorList>
            <person name="Downing T."/>
            <person name="Imamura H."/>
            <person name="Sanders M."/>
            <person name="Decuypere S."/>
            <person name="Hertz-Fowler C."/>
            <person name="Clark T.G."/>
            <person name="Rijal S."/>
            <person name="Sundar S."/>
            <person name="Quail M.A."/>
            <person name="De Doncker S."/>
            <person name="Maes I."/>
            <person name="Vanaerschot M."/>
            <person name="Stark O."/>
            <person name="Schonian G."/>
            <person name="Dujardin J.C."/>
            <person name="Berriman M."/>
        </authorList>
    </citation>
    <scope>NUCLEOTIDE SEQUENCE [LARGE SCALE GENOMIC DNA]</scope>
    <source>
        <strain evidence="5">BPK282A1</strain>
    </source>
</reference>
<dbReference type="EMBL" id="CP029516">
    <property type="protein sequence ID" value="AYU77861.1"/>
    <property type="molecule type" value="Genomic_DNA"/>
</dbReference>
<dbReference type="OrthoDB" id="258733at2759"/>
<dbReference type="InterPro" id="IPR038670">
    <property type="entry name" value="HslJ-like_sf"/>
</dbReference>
<evidence type="ECO:0000313" key="3">
    <source>
        <dbReference type="EMBL" id="CBZ33246.1"/>
    </source>
</evidence>
<dbReference type="InterPro" id="IPR005184">
    <property type="entry name" value="DUF306_Meta_HslJ"/>
</dbReference>